<dbReference type="EMBL" id="ML003405">
    <property type="protein sequence ID" value="RKP34015.1"/>
    <property type="molecule type" value="Genomic_DNA"/>
</dbReference>
<organism evidence="2 3">
    <name type="scientific">Dimargaris cristalligena</name>
    <dbReference type="NCBI Taxonomy" id="215637"/>
    <lineage>
        <taxon>Eukaryota</taxon>
        <taxon>Fungi</taxon>
        <taxon>Fungi incertae sedis</taxon>
        <taxon>Zoopagomycota</taxon>
        <taxon>Kickxellomycotina</taxon>
        <taxon>Dimargaritomycetes</taxon>
        <taxon>Dimargaritales</taxon>
        <taxon>Dimargaritaceae</taxon>
        <taxon>Dimargaris</taxon>
    </lineage>
</organism>
<dbReference type="Proteomes" id="UP000268162">
    <property type="component" value="Unassembled WGS sequence"/>
</dbReference>
<feature type="compositionally biased region" description="Basic and acidic residues" evidence="1">
    <location>
        <begin position="79"/>
        <end position="97"/>
    </location>
</feature>
<proteinExistence type="predicted"/>
<keyword evidence="3" id="KW-1185">Reference proteome</keyword>
<dbReference type="AlphaFoldDB" id="A0A4P9ZLL3"/>
<accession>A0A4P9ZLL3</accession>
<feature type="region of interest" description="Disordered" evidence="1">
    <location>
        <begin position="73"/>
        <end position="97"/>
    </location>
</feature>
<protein>
    <submittedName>
        <fullName evidence="2">Uncharacterized protein</fullName>
    </submittedName>
</protein>
<gene>
    <name evidence="2" type="ORF">BJ085DRAFT_39540</name>
</gene>
<reference evidence="3" key="1">
    <citation type="journal article" date="2018" name="Nat. Microbiol.">
        <title>Leveraging single-cell genomics to expand the fungal tree of life.</title>
        <authorList>
            <person name="Ahrendt S.R."/>
            <person name="Quandt C.A."/>
            <person name="Ciobanu D."/>
            <person name="Clum A."/>
            <person name="Salamov A."/>
            <person name="Andreopoulos B."/>
            <person name="Cheng J.F."/>
            <person name="Woyke T."/>
            <person name="Pelin A."/>
            <person name="Henrissat B."/>
            <person name="Reynolds N.K."/>
            <person name="Benny G.L."/>
            <person name="Smith M.E."/>
            <person name="James T.Y."/>
            <person name="Grigoriev I.V."/>
        </authorList>
    </citation>
    <scope>NUCLEOTIDE SEQUENCE [LARGE SCALE GENOMIC DNA]</scope>
    <source>
        <strain evidence="3">RSA 468</strain>
    </source>
</reference>
<evidence type="ECO:0000313" key="3">
    <source>
        <dbReference type="Proteomes" id="UP000268162"/>
    </source>
</evidence>
<sequence>MVAQLWGRLTILPRSVRPGLSLAFPWVSTSTRSIRLPISPIHQSLPGLLLNRARGNDGTSSLIACMHTDAPVPATTVQAEDKGTSSPPDHSDPSEFQ</sequence>
<evidence type="ECO:0000256" key="1">
    <source>
        <dbReference type="SAM" id="MobiDB-lite"/>
    </source>
</evidence>
<name>A0A4P9ZLL3_9FUNG</name>
<evidence type="ECO:0000313" key="2">
    <source>
        <dbReference type="EMBL" id="RKP34015.1"/>
    </source>
</evidence>